<feature type="compositionally biased region" description="Acidic residues" evidence="1">
    <location>
        <begin position="1"/>
        <end position="21"/>
    </location>
</feature>
<dbReference type="RefSeq" id="XP_003024744.1">
    <property type="nucleotide sequence ID" value="XM_003024698.1"/>
</dbReference>
<evidence type="ECO:0000256" key="1">
    <source>
        <dbReference type="SAM" id="MobiDB-lite"/>
    </source>
</evidence>
<evidence type="ECO:0000313" key="2">
    <source>
        <dbReference type="EMBL" id="EFE44133.1"/>
    </source>
</evidence>
<reference evidence="3" key="1">
    <citation type="journal article" date="2011" name="Genome Biol.">
        <title>Comparative and functional genomics provide insights into the pathogenicity of dermatophytic fungi.</title>
        <authorList>
            <person name="Burmester A."/>
            <person name="Shelest E."/>
            <person name="Gloeckner G."/>
            <person name="Heddergott C."/>
            <person name="Schindler S."/>
            <person name="Staib P."/>
            <person name="Heidel A."/>
            <person name="Felder M."/>
            <person name="Petzold A."/>
            <person name="Szafranski K."/>
            <person name="Feuermann M."/>
            <person name="Pedruzzi I."/>
            <person name="Priebe S."/>
            <person name="Groth M."/>
            <person name="Winkler R."/>
            <person name="Li W."/>
            <person name="Kniemeyer O."/>
            <person name="Schroeckh V."/>
            <person name="Hertweck C."/>
            <person name="Hube B."/>
            <person name="White T.C."/>
            <person name="Platzer M."/>
            <person name="Guthke R."/>
            <person name="Heitman J."/>
            <person name="Woestemeyer J."/>
            <person name="Zipfel P.F."/>
            <person name="Monod M."/>
            <person name="Brakhage A.A."/>
        </authorList>
    </citation>
    <scope>NUCLEOTIDE SEQUENCE [LARGE SCALE GENOMIC DNA]</scope>
    <source>
        <strain evidence="3">HKI 0517</strain>
    </source>
</reference>
<evidence type="ECO:0000313" key="3">
    <source>
        <dbReference type="Proteomes" id="UP000008383"/>
    </source>
</evidence>
<dbReference type="KEGG" id="tve:TRV_01093"/>
<proteinExistence type="predicted"/>
<sequence>MQKAEEDEEEEEKEEEEEEEEAKGQQGDKTRKMTTCYAHVQSRAGEEEAAALPQTLLCSSREPALLTYLTVHPLSQPGSLRVKKHVLFHFICPPPPTITP</sequence>
<feature type="region of interest" description="Disordered" evidence="1">
    <location>
        <begin position="1"/>
        <end position="32"/>
    </location>
</feature>
<gene>
    <name evidence="2" type="ORF">TRV_01093</name>
</gene>
<protein>
    <submittedName>
        <fullName evidence="2">Uncharacterized protein</fullName>
    </submittedName>
</protein>
<accession>D4D1Z1</accession>
<dbReference type="EMBL" id="ACYE01000061">
    <property type="protein sequence ID" value="EFE44133.1"/>
    <property type="molecule type" value="Genomic_DNA"/>
</dbReference>
<keyword evidence="3" id="KW-1185">Reference proteome</keyword>
<comment type="caution">
    <text evidence="2">The sequence shown here is derived from an EMBL/GenBank/DDBJ whole genome shotgun (WGS) entry which is preliminary data.</text>
</comment>
<organism evidence="2 3">
    <name type="scientific">Trichophyton verrucosum (strain HKI 0517)</name>
    <dbReference type="NCBI Taxonomy" id="663202"/>
    <lineage>
        <taxon>Eukaryota</taxon>
        <taxon>Fungi</taxon>
        <taxon>Dikarya</taxon>
        <taxon>Ascomycota</taxon>
        <taxon>Pezizomycotina</taxon>
        <taxon>Eurotiomycetes</taxon>
        <taxon>Eurotiomycetidae</taxon>
        <taxon>Onygenales</taxon>
        <taxon>Arthrodermataceae</taxon>
        <taxon>Trichophyton</taxon>
    </lineage>
</organism>
<dbReference type="GeneID" id="9580234"/>
<feature type="compositionally biased region" description="Basic and acidic residues" evidence="1">
    <location>
        <begin position="22"/>
        <end position="31"/>
    </location>
</feature>
<dbReference type="Proteomes" id="UP000008383">
    <property type="component" value="Unassembled WGS sequence"/>
</dbReference>
<dbReference type="AlphaFoldDB" id="D4D1Z1"/>
<dbReference type="HOGENOM" id="CLU_2308113_0_0_1"/>
<name>D4D1Z1_TRIVH</name>